<accession>A0A7R8H052</accession>
<sequence length="366" mass="38612">MGSHQEANDNEVSTSSGGGGGTNATISGSTASIGVLSLILAIISVAVPHWGSYFLGAQSYNDYSGHFGPFQTCRYYIGGISDCHGQTAFRSSTWIFAAGIVAICTVVAIGVFVLFSILHVAMQLQRKSIWLKDIRTALFIKLVSSSIAVIGCVYGICYYFQILKTSMNPGYPYEVGTRGGSGVSVTNASGSPYPHGHPRMPTHYTNNNGNAHGGGVVGFEPATLSVPQPLRTIQPAPKASSSLPGYYNPSNSLGLNDYRGPGVSFTPGGSTKFAKTSNPPGVGSMESLNSTQSLTLSLGSTVSTGSSHGPLRSILHRPHGRELGSVTSEGSAKHVKLSIGGDNISCRSKPQRHYCYIRTTHERRCN</sequence>
<dbReference type="AlphaFoldDB" id="A0A7R8H052"/>
<gene>
    <name evidence="1" type="ORF">LSAA_1254</name>
</gene>
<evidence type="ECO:0000313" key="2">
    <source>
        <dbReference type="Proteomes" id="UP000675881"/>
    </source>
</evidence>
<protein>
    <submittedName>
        <fullName evidence="1">(salmon louse) hypothetical protein</fullName>
    </submittedName>
</protein>
<proteinExistence type="predicted"/>
<evidence type="ECO:0000313" key="1">
    <source>
        <dbReference type="EMBL" id="CAF2763338.1"/>
    </source>
</evidence>
<dbReference type="OrthoDB" id="6420920at2759"/>
<organism evidence="1 2">
    <name type="scientific">Lepeophtheirus salmonis</name>
    <name type="common">Salmon louse</name>
    <name type="synonym">Caligus salmonis</name>
    <dbReference type="NCBI Taxonomy" id="72036"/>
    <lineage>
        <taxon>Eukaryota</taxon>
        <taxon>Metazoa</taxon>
        <taxon>Ecdysozoa</taxon>
        <taxon>Arthropoda</taxon>
        <taxon>Crustacea</taxon>
        <taxon>Multicrustacea</taxon>
        <taxon>Hexanauplia</taxon>
        <taxon>Copepoda</taxon>
        <taxon>Siphonostomatoida</taxon>
        <taxon>Caligidae</taxon>
        <taxon>Lepeophtheirus</taxon>
    </lineage>
</organism>
<reference evidence="1" key="1">
    <citation type="submission" date="2021-02" db="EMBL/GenBank/DDBJ databases">
        <authorList>
            <person name="Bekaert M."/>
        </authorList>
    </citation>
    <scope>NUCLEOTIDE SEQUENCE</scope>
    <source>
        <strain evidence="1">IoA-00</strain>
    </source>
</reference>
<dbReference type="EMBL" id="HG994580">
    <property type="protein sequence ID" value="CAF2763338.1"/>
    <property type="molecule type" value="Genomic_DNA"/>
</dbReference>
<dbReference type="Proteomes" id="UP000675881">
    <property type="component" value="Chromosome 1"/>
</dbReference>
<name>A0A7R8H052_LEPSM</name>
<keyword evidence="2" id="KW-1185">Reference proteome</keyword>